<name>A0ACC3ARN1_9EURO</name>
<reference evidence="1 2" key="1">
    <citation type="journal article" date="2023" name="ACS Omega">
        <title>Identification of the Neoaspergillic Acid Biosynthesis Gene Cluster by Establishing an In Vitro CRISPR-Ribonucleoprotein Genetic System in Aspergillus melleus.</title>
        <authorList>
            <person name="Yuan B."/>
            <person name="Grau M.F."/>
            <person name="Murata R.M."/>
            <person name="Torok T."/>
            <person name="Venkateswaran K."/>
            <person name="Stajich J.E."/>
            <person name="Wang C.C.C."/>
        </authorList>
    </citation>
    <scope>NUCLEOTIDE SEQUENCE [LARGE SCALE GENOMIC DNA]</scope>
    <source>
        <strain evidence="1 2">IMV 1140</strain>
    </source>
</reference>
<protein>
    <submittedName>
        <fullName evidence="1">Uncharacterized protein</fullName>
    </submittedName>
</protein>
<gene>
    <name evidence="1" type="ORF">N8T08_010473</name>
</gene>
<keyword evidence="2" id="KW-1185">Reference proteome</keyword>
<dbReference type="Proteomes" id="UP001177260">
    <property type="component" value="Unassembled WGS sequence"/>
</dbReference>
<accession>A0ACC3ARN1</accession>
<evidence type="ECO:0000313" key="1">
    <source>
        <dbReference type="EMBL" id="KAK1140337.1"/>
    </source>
</evidence>
<evidence type="ECO:0000313" key="2">
    <source>
        <dbReference type="Proteomes" id="UP001177260"/>
    </source>
</evidence>
<comment type="caution">
    <text evidence="1">The sequence shown here is derived from an EMBL/GenBank/DDBJ whole genome shotgun (WGS) entry which is preliminary data.</text>
</comment>
<organism evidence="1 2">
    <name type="scientific">Aspergillus melleus</name>
    <dbReference type="NCBI Taxonomy" id="138277"/>
    <lineage>
        <taxon>Eukaryota</taxon>
        <taxon>Fungi</taxon>
        <taxon>Dikarya</taxon>
        <taxon>Ascomycota</taxon>
        <taxon>Pezizomycotina</taxon>
        <taxon>Eurotiomycetes</taxon>
        <taxon>Eurotiomycetidae</taxon>
        <taxon>Eurotiales</taxon>
        <taxon>Aspergillaceae</taxon>
        <taxon>Aspergillus</taxon>
        <taxon>Aspergillus subgen. Circumdati</taxon>
    </lineage>
</organism>
<proteinExistence type="predicted"/>
<dbReference type="EMBL" id="JAOPJF010000085">
    <property type="protein sequence ID" value="KAK1140337.1"/>
    <property type="molecule type" value="Genomic_DNA"/>
</dbReference>
<sequence length="208" mass="23835">MLPLLEFFATYVLHDRQTPAAKHAPVSSSKGARPAIESDWNTYLLELMQRVHALHCRARQDSKLNAHGITDAVQIWNDLASWKPGEEQFSTEEQIMLFGSCQSAIFIWTYFLMHPGDMEGWKAQESLNDILSNLSEIEAPELAPLMIIPLFFAGLTATDPDDLKTVNEIYEQLEGNTQHKALKDSWRILQVVWDDDYKGARSSWDWIR</sequence>